<evidence type="ECO:0000313" key="5">
    <source>
        <dbReference type="Proteomes" id="UP001187192"/>
    </source>
</evidence>
<dbReference type="Pfam" id="PF02900">
    <property type="entry name" value="LigB"/>
    <property type="match status" value="1"/>
</dbReference>
<evidence type="ECO:0000256" key="2">
    <source>
        <dbReference type="SAM" id="MobiDB-lite"/>
    </source>
</evidence>
<dbReference type="Proteomes" id="UP001187192">
    <property type="component" value="Unassembled WGS sequence"/>
</dbReference>
<dbReference type="PANTHER" id="PTHR30096">
    <property type="entry name" value="4,5-DOPA DIOXYGENASE EXTRADIOL-LIKE PROTEIN"/>
    <property type="match status" value="1"/>
</dbReference>
<dbReference type="AlphaFoldDB" id="A0AA88CTR2"/>
<sequence length="144" mass="15902">MIKETYFISHGSPALLIDESIPAKHFLKSWKEKVHPQAPNSILVISGHWVTHVPTVNVISPPKLNDTIYDFDGFPKPVYQGGNEGGDGGGEKKRERGGRRENEGEGMTALRATVECGRGEGWRCHRENKREGKAAALSVGGRRR</sequence>
<gene>
    <name evidence="4" type="ORF">TIFTF001_041371</name>
</gene>
<evidence type="ECO:0000259" key="3">
    <source>
        <dbReference type="Pfam" id="PF02900"/>
    </source>
</evidence>
<feature type="domain" description="Extradiol ring-cleavage dioxygenase class III enzyme subunit B" evidence="3">
    <location>
        <begin position="5"/>
        <end position="73"/>
    </location>
</feature>
<keyword evidence="5" id="KW-1185">Reference proteome</keyword>
<feature type="region of interest" description="Disordered" evidence="2">
    <location>
        <begin position="78"/>
        <end position="107"/>
    </location>
</feature>
<dbReference type="EMBL" id="BTGU01001816">
    <property type="protein sequence ID" value="GMN29861.1"/>
    <property type="molecule type" value="Genomic_DNA"/>
</dbReference>
<evidence type="ECO:0000313" key="4">
    <source>
        <dbReference type="EMBL" id="GMN29861.1"/>
    </source>
</evidence>
<feature type="compositionally biased region" description="Basic and acidic residues" evidence="2">
    <location>
        <begin position="89"/>
        <end position="103"/>
    </location>
</feature>
<keyword evidence="1" id="KW-0560">Oxidoreductase</keyword>
<accession>A0AA88CTR2</accession>
<comment type="caution">
    <text evidence="4">The sequence shown here is derived from an EMBL/GenBank/DDBJ whole genome shotgun (WGS) entry which is preliminary data.</text>
</comment>
<dbReference type="GO" id="GO:0016702">
    <property type="term" value="F:oxidoreductase activity, acting on single donors with incorporation of molecular oxygen, incorporation of two atoms of oxygen"/>
    <property type="evidence" value="ECO:0007669"/>
    <property type="project" value="UniProtKB-ARBA"/>
</dbReference>
<name>A0AA88CTR2_FICCA</name>
<evidence type="ECO:0000256" key="1">
    <source>
        <dbReference type="ARBA" id="ARBA00023002"/>
    </source>
</evidence>
<reference evidence="4" key="1">
    <citation type="submission" date="2023-07" db="EMBL/GenBank/DDBJ databases">
        <title>draft genome sequence of fig (Ficus carica).</title>
        <authorList>
            <person name="Takahashi T."/>
            <person name="Nishimura K."/>
        </authorList>
    </citation>
    <scope>NUCLEOTIDE SEQUENCE</scope>
</reference>
<proteinExistence type="predicted"/>
<dbReference type="InterPro" id="IPR004183">
    <property type="entry name" value="Xdiol_dOase_suB"/>
</dbReference>
<dbReference type="PANTHER" id="PTHR30096:SF0">
    <property type="entry name" value="4,5-DOPA DIOXYGENASE EXTRADIOL-LIKE PROTEIN"/>
    <property type="match status" value="1"/>
</dbReference>
<protein>
    <recommendedName>
        <fullName evidence="3">Extradiol ring-cleavage dioxygenase class III enzyme subunit B domain-containing protein</fullName>
    </recommendedName>
</protein>
<dbReference type="SUPFAM" id="SSF53213">
    <property type="entry name" value="LigB-like"/>
    <property type="match status" value="1"/>
</dbReference>
<dbReference type="GO" id="GO:0008198">
    <property type="term" value="F:ferrous iron binding"/>
    <property type="evidence" value="ECO:0007669"/>
    <property type="project" value="InterPro"/>
</dbReference>
<organism evidence="4 5">
    <name type="scientific">Ficus carica</name>
    <name type="common">Common fig</name>
    <dbReference type="NCBI Taxonomy" id="3494"/>
    <lineage>
        <taxon>Eukaryota</taxon>
        <taxon>Viridiplantae</taxon>
        <taxon>Streptophyta</taxon>
        <taxon>Embryophyta</taxon>
        <taxon>Tracheophyta</taxon>
        <taxon>Spermatophyta</taxon>
        <taxon>Magnoliopsida</taxon>
        <taxon>eudicotyledons</taxon>
        <taxon>Gunneridae</taxon>
        <taxon>Pentapetalae</taxon>
        <taxon>rosids</taxon>
        <taxon>fabids</taxon>
        <taxon>Rosales</taxon>
        <taxon>Moraceae</taxon>
        <taxon>Ficeae</taxon>
        <taxon>Ficus</taxon>
    </lineage>
</organism>
<dbReference type="Gene3D" id="3.40.830.10">
    <property type="entry name" value="LigB-like"/>
    <property type="match status" value="1"/>
</dbReference>